<evidence type="ECO:0000313" key="18">
    <source>
        <dbReference type="EMBL" id="GBE90129.1"/>
    </source>
</evidence>
<dbReference type="Proteomes" id="UP000287166">
    <property type="component" value="Unassembled WGS sequence"/>
</dbReference>
<dbReference type="Pfam" id="PF00083">
    <property type="entry name" value="Sugar_tr"/>
    <property type="match status" value="1"/>
</dbReference>
<evidence type="ECO:0000256" key="14">
    <source>
        <dbReference type="SAM" id="Phobius"/>
    </source>
</evidence>
<evidence type="ECO:0000256" key="13">
    <source>
        <dbReference type="SAM" id="MobiDB-lite"/>
    </source>
</evidence>
<comment type="catalytic activity">
    <reaction evidence="11">
        <text>myo-inositol(out) + H(+)(out) = myo-inositol(in) + H(+)(in)</text>
        <dbReference type="Rhea" id="RHEA:60364"/>
        <dbReference type="ChEBI" id="CHEBI:15378"/>
        <dbReference type="ChEBI" id="CHEBI:17268"/>
    </reaction>
</comment>
<feature type="compositionally biased region" description="Low complexity" evidence="13">
    <location>
        <begin position="1608"/>
        <end position="1623"/>
    </location>
</feature>
<keyword evidence="4 14" id="KW-0812">Transmembrane</keyword>
<feature type="compositionally biased region" description="Polar residues" evidence="13">
    <location>
        <begin position="1443"/>
        <end position="1453"/>
    </location>
</feature>
<dbReference type="PROSITE" id="PS00217">
    <property type="entry name" value="SUGAR_TRANSPORT_2"/>
    <property type="match status" value="1"/>
</dbReference>
<dbReference type="GO" id="GO:0004386">
    <property type="term" value="F:helicase activity"/>
    <property type="evidence" value="ECO:0007669"/>
    <property type="project" value="UniProtKB-UniRule"/>
</dbReference>
<evidence type="ECO:0000256" key="11">
    <source>
        <dbReference type="ARBA" id="ARBA00049119"/>
    </source>
</evidence>
<evidence type="ECO:0008006" key="20">
    <source>
        <dbReference type="Google" id="ProtNLM"/>
    </source>
</evidence>
<feature type="transmembrane region" description="Helical" evidence="14">
    <location>
        <begin position="77"/>
        <end position="98"/>
    </location>
</feature>
<feature type="region of interest" description="Disordered" evidence="13">
    <location>
        <begin position="1443"/>
        <end position="1541"/>
    </location>
</feature>
<dbReference type="InterPro" id="IPR027417">
    <property type="entry name" value="P-loop_NTPase"/>
</dbReference>
<evidence type="ECO:0000313" key="19">
    <source>
        <dbReference type="Proteomes" id="UP000287166"/>
    </source>
</evidence>
<evidence type="ECO:0000256" key="1">
    <source>
        <dbReference type="ARBA" id="ARBA00004141"/>
    </source>
</evidence>
<feature type="region of interest" description="Disordered" evidence="13">
    <location>
        <begin position="1677"/>
        <end position="1711"/>
    </location>
</feature>
<keyword evidence="7 12" id="KW-0347">Helicase</keyword>
<comment type="subcellular location">
    <subcellularLocation>
        <location evidence="1">Membrane</location>
        <topology evidence="1">Multi-pass membrane protein</topology>
    </subcellularLocation>
</comment>
<dbReference type="InterPro" id="IPR013986">
    <property type="entry name" value="DExx_box_DNA_helicase_dom_sf"/>
</dbReference>
<keyword evidence="3" id="KW-0813">Transport</keyword>
<dbReference type="InterPro" id="IPR005828">
    <property type="entry name" value="MFS_sugar_transport-like"/>
</dbReference>
<dbReference type="InterPro" id="IPR005829">
    <property type="entry name" value="Sugar_transporter_CS"/>
</dbReference>
<dbReference type="Gene3D" id="1.10.486.10">
    <property type="entry name" value="PCRA, domain 4"/>
    <property type="match status" value="1"/>
</dbReference>
<feature type="region of interest" description="Disordered" evidence="13">
    <location>
        <begin position="1118"/>
        <end position="1137"/>
    </location>
</feature>
<feature type="compositionally biased region" description="Polar residues" evidence="13">
    <location>
        <begin position="1505"/>
        <end position="1525"/>
    </location>
</feature>
<dbReference type="EMBL" id="BFAD01000018">
    <property type="protein sequence ID" value="GBE90129.1"/>
    <property type="molecule type" value="Genomic_DNA"/>
</dbReference>
<dbReference type="InParanoid" id="A0A401H6X2"/>
<feature type="domain" description="Major facilitator superfamily (MFS) profile" evidence="15">
    <location>
        <begin position="35"/>
        <end position="500"/>
    </location>
</feature>
<reference evidence="18 19" key="1">
    <citation type="journal article" date="2018" name="Sci. Rep.">
        <title>Genome sequence of the cauliflower mushroom Sparassis crispa (Hanabiratake) and its association with beneficial usage.</title>
        <authorList>
            <person name="Kiyama R."/>
            <person name="Furutani Y."/>
            <person name="Kawaguchi K."/>
            <person name="Nakanishi T."/>
        </authorList>
    </citation>
    <scope>NUCLEOTIDE SEQUENCE [LARGE SCALE GENOMIC DNA]</scope>
</reference>
<dbReference type="CDD" id="cd17356">
    <property type="entry name" value="MFS_HXT"/>
    <property type="match status" value="1"/>
</dbReference>
<dbReference type="Pfam" id="PF13361">
    <property type="entry name" value="UvrD_C"/>
    <property type="match status" value="1"/>
</dbReference>
<dbReference type="PROSITE" id="PS50850">
    <property type="entry name" value="MFS"/>
    <property type="match status" value="1"/>
</dbReference>
<keyword evidence="5 12" id="KW-0547">Nucleotide-binding</keyword>
<feature type="domain" description="UvrD-like helicase ATP-binding" evidence="16">
    <location>
        <begin position="576"/>
        <end position="874"/>
    </location>
</feature>
<evidence type="ECO:0000256" key="8">
    <source>
        <dbReference type="ARBA" id="ARBA00022840"/>
    </source>
</evidence>
<dbReference type="PANTHER" id="PTHR48022">
    <property type="entry name" value="PLASTIDIC GLUCOSE TRANSPORTER 4"/>
    <property type="match status" value="1"/>
</dbReference>
<evidence type="ECO:0000259" key="15">
    <source>
        <dbReference type="PROSITE" id="PS50850"/>
    </source>
</evidence>
<dbReference type="OrthoDB" id="8120565at2759"/>
<evidence type="ECO:0000259" key="17">
    <source>
        <dbReference type="PROSITE" id="PS51217"/>
    </source>
</evidence>
<feature type="region of interest" description="Disordered" evidence="13">
    <location>
        <begin position="1601"/>
        <end position="1639"/>
    </location>
</feature>
<keyword evidence="9 14" id="KW-1133">Transmembrane helix</keyword>
<dbReference type="PANTHER" id="PTHR48022:SF20">
    <property type="entry name" value="MAJOR FACILITATOR SUPERFAMILY (MFS) PROFILE DOMAIN-CONTAINING PROTEIN-RELATED"/>
    <property type="match status" value="1"/>
</dbReference>
<feature type="transmembrane region" description="Helical" evidence="14">
    <location>
        <begin position="105"/>
        <end position="125"/>
    </location>
</feature>
<dbReference type="InterPro" id="IPR014017">
    <property type="entry name" value="DNA_helicase_UvrD-like_C"/>
</dbReference>
<dbReference type="GO" id="GO:0016020">
    <property type="term" value="C:membrane"/>
    <property type="evidence" value="ECO:0007669"/>
    <property type="project" value="UniProtKB-SubCell"/>
</dbReference>
<keyword evidence="10 14" id="KW-0472">Membrane</keyword>
<feature type="compositionally biased region" description="Basic and acidic residues" evidence="13">
    <location>
        <begin position="1700"/>
        <end position="1711"/>
    </location>
</feature>
<feature type="transmembrane region" description="Helical" evidence="14">
    <location>
        <begin position="344"/>
        <end position="368"/>
    </location>
</feature>
<evidence type="ECO:0000256" key="7">
    <source>
        <dbReference type="ARBA" id="ARBA00022806"/>
    </source>
</evidence>
<dbReference type="InterPro" id="IPR020846">
    <property type="entry name" value="MFS_dom"/>
</dbReference>
<keyword evidence="19" id="KW-1185">Reference proteome</keyword>
<evidence type="ECO:0000256" key="2">
    <source>
        <dbReference type="ARBA" id="ARBA00010992"/>
    </source>
</evidence>
<comment type="similarity">
    <text evidence="2">Belongs to the major facilitator superfamily. Sugar transporter (TC 2.A.1.1) family.</text>
</comment>
<dbReference type="PRINTS" id="PR00171">
    <property type="entry name" value="SUGRTRNSPORT"/>
</dbReference>
<dbReference type="Gene3D" id="3.40.50.300">
    <property type="entry name" value="P-loop containing nucleotide triphosphate hydrolases"/>
    <property type="match status" value="3"/>
</dbReference>
<feature type="binding site" evidence="12">
    <location>
        <begin position="597"/>
        <end position="604"/>
    </location>
    <ligand>
        <name>ATP</name>
        <dbReference type="ChEBI" id="CHEBI:30616"/>
    </ligand>
</feature>
<dbReference type="Pfam" id="PF00580">
    <property type="entry name" value="UvrD-helicase"/>
    <property type="match status" value="1"/>
</dbReference>
<evidence type="ECO:0000256" key="3">
    <source>
        <dbReference type="ARBA" id="ARBA00022448"/>
    </source>
</evidence>
<feature type="transmembrane region" description="Helical" evidence="14">
    <location>
        <begin position="131"/>
        <end position="151"/>
    </location>
</feature>
<feature type="transmembrane region" description="Helical" evidence="14">
    <location>
        <begin position="163"/>
        <end position="182"/>
    </location>
</feature>
<evidence type="ECO:0000256" key="9">
    <source>
        <dbReference type="ARBA" id="ARBA00022989"/>
    </source>
</evidence>
<protein>
    <recommendedName>
        <fullName evidence="20">DNA helicase</fullName>
    </recommendedName>
</protein>
<gene>
    <name evidence="18" type="ORF">SCP_1801530</name>
</gene>
<evidence type="ECO:0000256" key="6">
    <source>
        <dbReference type="ARBA" id="ARBA00022801"/>
    </source>
</evidence>
<evidence type="ECO:0000259" key="16">
    <source>
        <dbReference type="PROSITE" id="PS51198"/>
    </source>
</evidence>
<sequence>MAVGGALTNTASRRRNLQGESGWAGLVHNRKVFAIAVFASLGGLLYGYNQGVFSGVLPMNNFDHRMASAVDKSGTKGWLVSILELGAWFGVLVTGYFADKLSRKYTIVLAVCIFCIGVIVQTAAFKPSSIFGGRFITGMGVGSLSMAVPLYNAELAPPEVRGSLVALQQLAITFGIMISFWIDYGTNYIGGTGDSQSPAAWRLPIALQLVPAIILGIGILFMPFSPRWLINNGRDDEALMVLSSARSLPPDSDLVQIEFLEIKAQYLFEKELSEERYPQYQDGTWKSGFQLGLNQYLSLLRSRTLLHRVAIGSLTMFFQQWTGVNAILYYAPSIFQDLGLTGNTISLLATGVVGIAMFLATIPAVIWVDQIGRKPVLVSGAFMMATCHIIIAVLTGMFHKDWQAHTGAGWAACAFVWVFAVGFGYSWGPCSWIIVSEIWPLSVRGKGLSIAASSNWMNNFIVGQVTPTMLQHIGFGTFVFFGSFTFVGGLFILFFVPETKGLTLEEMDEVFGSQGLAVADQERQAAIEKRLGLDNYHERGQDACSVKIPTRSVWLIFKLSILPNFEVGMFLHQSKALIHVLLAAVQHPPNIPLQILAGPGSGKTKVLTSRIAHLIAHHNLHPSSICAVTFTNKAANEMRERLKKLLGNDRTADIRMGTFHALCAMFLRRHAGLVGLEGNFTVCDADESKKIVTKLLKPYSEFLAERNITLKEGTVLSHISKAKAKGHTPEALLAQLVDSKHRMHGSKPCEADCVSHTIDGTVIAVYEEYEKTLRKNNSLDFDDLLVFGVKLFGEHASVVRWCRHVLVDEFQDTNIMQYDLMRYIATASRCVTIVGDPDQSIYGWRSAEIANLGKMQRDFPSTQQILLEQNYRSTASILAASIAIVAEDKMRVPKLLHTTHPQGPCPVLREFSSEKVEAAMIAAEVKRLVAYSGGMLGWGDFVVLLRFNALSRGIESALRLEGIPSRVLAGHKFFERLEVKDILAYLQLIDNPRFVPAFTRVINVPGRSIGEKTVAELLSTAERMNISPLELAERIHDGKTPDIKPSVKRKLGPFIAPIRRLRTLANECMAPSNLIRQLLEQVNYEDHLKKTQPDWESRWDNVQELITFASEVECGSLLPTGGSSSNPEALPDVKSKAKTDETEVVSVEDTPLRLFLQASMLSTDTDTDSDRDAKEKVTISTCHAAKGLEWPVVMIPAVSFRRLLYVACTRAQGLLYLSHTASRMVAGMSMKKALSEFIAVVRRNNPVLFTDKIPGMDEDDRALLAAVLRRALPQPAEVACSIAEYNRLGGNDLLSSNRGESNQNVYVHQIGAPASRPAQVVPYPTQVPFQGSGAFSSTRSQGYAPYPNPGPFAGPSTYHFSTSSTPAVYPKRPPVYDQPHPRPLSPSRNRAANINAWPAAQVSMQINPFPGVAEITRSQNISLVMPSASSSASRADVSLIPQSASTKTTNAPVPSSRLAPLSSDSSGPAMGRGPTKTPSEWVLPLLPSPLSSTSSSSTPERVRTKGSTMSDPPSCSSIASDSQGDPNLESASAEAKPAVAGTKRRLGMGRSTTGYQNKKFKVPDLDEYLSPDPSFSAARMYTSSDKTLRPSGGIDKLLNRAFAPPKTPTVTPSTSLSPLTPRRPAAPEPTTPLASPLDTRGLTLQDVSLDPLWKEVRQSKERKLASSLSKVKSLELVSPNTLQPSTKKMVKRRSSVSFKESSDRRSVWTSL</sequence>
<feature type="transmembrane region" description="Helical" evidence="14">
    <location>
        <begin position="309"/>
        <end position="332"/>
    </location>
</feature>
<dbReference type="GO" id="GO:0005524">
    <property type="term" value="F:ATP binding"/>
    <property type="evidence" value="ECO:0007669"/>
    <property type="project" value="UniProtKB-UniRule"/>
</dbReference>
<dbReference type="PROSITE" id="PS00216">
    <property type="entry name" value="SUGAR_TRANSPORT_1"/>
    <property type="match status" value="1"/>
</dbReference>
<dbReference type="GO" id="GO:0016787">
    <property type="term" value="F:hydrolase activity"/>
    <property type="evidence" value="ECO:0007669"/>
    <property type="project" value="UniProtKB-UniRule"/>
</dbReference>
<dbReference type="NCBIfam" id="TIGR00879">
    <property type="entry name" value="SP"/>
    <property type="match status" value="1"/>
</dbReference>
<dbReference type="InterPro" id="IPR036259">
    <property type="entry name" value="MFS_trans_sf"/>
</dbReference>
<dbReference type="InterPro" id="IPR050360">
    <property type="entry name" value="MFS_Sugar_Transporters"/>
</dbReference>
<dbReference type="Gene3D" id="1.20.1250.20">
    <property type="entry name" value="MFS general substrate transporter like domains"/>
    <property type="match status" value="1"/>
</dbReference>
<dbReference type="InterPro" id="IPR014016">
    <property type="entry name" value="UvrD-like_ATP-bd"/>
</dbReference>
<accession>A0A401H6X2</accession>
<feature type="compositionally biased region" description="Low complexity" evidence="13">
    <location>
        <begin position="1454"/>
        <end position="1466"/>
    </location>
</feature>
<evidence type="ECO:0000256" key="12">
    <source>
        <dbReference type="PROSITE-ProRule" id="PRU00560"/>
    </source>
</evidence>
<proteinExistence type="inferred from homology"/>
<keyword evidence="6 12" id="KW-0378">Hydrolase</keyword>
<feature type="transmembrane region" description="Helical" evidence="14">
    <location>
        <begin position="375"/>
        <end position="397"/>
    </location>
</feature>
<dbReference type="SUPFAM" id="SSF103473">
    <property type="entry name" value="MFS general substrate transporter"/>
    <property type="match status" value="1"/>
</dbReference>
<evidence type="ECO:0000256" key="4">
    <source>
        <dbReference type="ARBA" id="ARBA00022692"/>
    </source>
</evidence>
<comment type="caution">
    <text evidence="18">The sequence shown here is derived from an EMBL/GenBank/DDBJ whole genome shotgun (WGS) entry which is preliminary data.</text>
</comment>
<evidence type="ECO:0000256" key="10">
    <source>
        <dbReference type="ARBA" id="ARBA00023136"/>
    </source>
</evidence>
<keyword evidence="8 12" id="KW-0067">ATP-binding</keyword>
<dbReference type="PROSITE" id="PS51217">
    <property type="entry name" value="UVRD_HELICASE_CTER"/>
    <property type="match status" value="1"/>
</dbReference>
<feature type="transmembrane region" description="Helical" evidence="14">
    <location>
        <begin position="409"/>
        <end position="435"/>
    </location>
</feature>
<dbReference type="PROSITE" id="PS51198">
    <property type="entry name" value="UVRD_HELICASE_ATP_BIND"/>
    <property type="match status" value="1"/>
</dbReference>
<evidence type="ECO:0000256" key="5">
    <source>
        <dbReference type="ARBA" id="ARBA00022741"/>
    </source>
</evidence>
<dbReference type="GO" id="GO:0005351">
    <property type="term" value="F:carbohydrate:proton symporter activity"/>
    <property type="evidence" value="ECO:0007669"/>
    <property type="project" value="TreeGrafter"/>
</dbReference>
<feature type="transmembrane region" description="Helical" evidence="14">
    <location>
        <begin position="202"/>
        <end position="224"/>
    </location>
</feature>
<dbReference type="SUPFAM" id="SSF52540">
    <property type="entry name" value="P-loop containing nucleoside triphosphate hydrolases"/>
    <property type="match status" value="1"/>
</dbReference>
<dbReference type="FunFam" id="1.20.1250.20:FF:000026">
    <property type="entry name" value="MFS quinate transporter QutD"/>
    <property type="match status" value="1"/>
</dbReference>
<dbReference type="InterPro" id="IPR003663">
    <property type="entry name" value="Sugar/inositol_transpt"/>
</dbReference>
<name>A0A401H6X2_9APHY</name>
<dbReference type="GeneID" id="38787046"/>
<dbReference type="STRING" id="139825.A0A401H6X2"/>
<dbReference type="RefSeq" id="XP_027621042.1">
    <property type="nucleotide sequence ID" value="XM_027765241.1"/>
</dbReference>
<dbReference type="Gene3D" id="1.10.10.160">
    <property type="match status" value="1"/>
</dbReference>
<feature type="transmembrane region" description="Helical" evidence="14">
    <location>
        <begin position="473"/>
        <end position="496"/>
    </location>
</feature>
<dbReference type="CDD" id="cd17932">
    <property type="entry name" value="DEXQc_UvrD"/>
    <property type="match status" value="1"/>
</dbReference>
<organism evidence="18 19">
    <name type="scientific">Sparassis crispa</name>
    <dbReference type="NCBI Taxonomy" id="139825"/>
    <lineage>
        <taxon>Eukaryota</taxon>
        <taxon>Fungi</taxon>
        <taxon>Dikarya</taxon>
        <taxon>Basidiomycota</taxon>
        <taxon>Agaricomycotina</taxon>
        <taxon>Agaricomycetes</taxon>
        <taxon>Polyporales</taxon>
        <taxon>Sparassidaceae</taxon>
        <taxon>Sparassis</taxon>
    </lineage>
</organism>
<feature type="domain" description="UvrD-like helicase C-terminal" evidence="17">
    <location>
        <begin position="875"/>
        <end position="1187"/>
    </location>
</feature>
<feature type="compositionally biased region" description="Low complexity" evidence="13">
    <location>
        <begin position="1483"/>
        <end position="1499"/>
    </location>
</feature>
<feature type="transmembrane region" description="Helical" evidence="14">
    <location>
        <begin position="32"/>
        <end position="57"/>
    </location>
</feature>